<proteinExistence type="predicted"/>
<keyword evidence="2" id="KW-1185">Reference proteome</keyword>
<evidence type="ECO:0000313" key="2">
    <source>
        <dbReference type="Proteomes" id="UP001465755"/>
    </source>
</evidence>
<reference evidence="1 2" key="1">
    <citation type="journal article" date="2024" name="Nat. Commun.">
        <title>Phylogenomics reveals the evolutionary origins of lichenization in chlorophyte algae.</title>
        <authorList>
            <person name="Puginier C."/>
            <person name="Libourel C."/>
            <person name="Otte J."/>
            <person name="Skaloud P."/>
            <person name="Haon M."/>
            <person name="Grisel S."/>
            <person name="Petersen M."/>
            <person name="Berrin J.G."/>
            <person name="Delaux P.M."/>
            <person name="Dal Grande F."/>
            <person name="Keller J."/>
        </authorList>
    </citation>
    <scope>NUCLEOTIDE SEQUENCE [LARGE SCALE GENOMIC DNA]</scope>
    <source>
        <strain evidence="1 2">SAG 2036</strain>
    </source>
</reference>
<dbReference type="EMBL" id="JALJOQ010000173">
    <property type="protein sequence ID" value="KAK9791636.1"/>
    <property type="molecule type" value="Genomic_DNA"/>
</dbReference>
<dbReference type="AlphaFoldDB" id="A0AAW1NTC5"/>
<protein>
    <recommendedName>
        <fullName evidence="3">S1 motif domain-containing protein</fullName>
    </recommendedName>
</protein>
<dbReference type="Proteomes" id="UP001465755">
    <property type="component" value="Unassembled WGS sequence"/>
</dbReference>
<gene>
    <name evidence="1" type="ORF">WJX73_009682</name>
</gene>
<organism evidence="1 2">
    <name type="scientific">Symbiochloris irregularis</name>
    <dbReference type="NCBI Taxonomy" id="706552"/>
    <lineage>
        <taxon>Eukaryota</taxon>
        <taxon>Viridiplantae</taxon>
        <taxon>Chlorophyta</taxon>
        <taxon>core chlorophytes</taxon>
        <taxon>Trebouxiophyceae</taxon>
        <taxon>Trebouxiales</taxon>
        <taxon>Trebouxiaceae</taxon>
        <taxon>Symbiochloris</taxon>
    </lineage>
</organism>
<evidence type="ECO:0008006" key="3">
    <source>
        <dbReference type="Google" id="ProtNLM"/>
    </source>
</evidence>
<name>A0AAW1NTC5_9CHLO</name>
<accession>A0AAW1NTC5</accession>
<comment type="caution">
    <text evidence="1">The sequence shown here is derived from an EMBL/GenBank/DDBJ whole genome shotgun (WGS) entry which is preliminary data.</text>
</comment>
<sequence>MLSAWGTTLFARSAFKSVSQLCARGLVTESARLTDLAVHLDGLNEPAYASVLQLIRDTRAQEAPPPLGQAEEAFRRHNSSLPRLEGQCVYGKIIKVERKFVWVDVGIRGYTRIAKKELRFTQLVASRRGGGQRKGISDFRIGDVMTFFIEDLETPFGDMMLTATGQAAQNDKGHAVWDALSAPY</sequence>
<evidence type="ECO:0000313" key="1">
    <source>
        <dbReference type="EMBL" id="KAK9791636.1"/>
    </source>
</evidence>